<evidence type="ECO:0000313" key="2">
    <source>
        <dbReference type="Proteomes" id="UP000287372"/>
    </source>
</evidence>
<dbReference type="GeneID" id="55009898"/>
<name>A0A3S9U971_9CAUD</name>
<organism evidence="1 2">
    <name type="scientific">Streptomyces phage Hiyaa</name>
    <dbReference type="NCBI Taxonomy" id="2499072"/>
    <lineage>
        <taxon>Viruses</taxon>
        <taxon>Duplodnaviria</taxon>
        <taxon>Heunggongvirae</taxon>
        <taxon>Uroviricota</taxon>
        <taxon>Caudoviricetes</taxon>
        <taxon>Hiyaavirus</taxon>
        <taxon>Hiyaavirus hiyaa</taxon>
    </lineage>
</organism>
<keyword evidence="2" id="KW-1185">Reference proteome</keyword>
<proteinExistence type="predicted"/>
<sequence length="59" mass="6445">MNFTLFTVERNGSVYEVKDGEGNTLDACPVPNPETPEAYKAAITDMVAHVIEVQSQFLG</sequence>
<accession>A0A3S9U971</accession>
<reference evidence="1 2" key="1">
    <citation type="submission" date="2018-12" db="EMBL/GenBank/DDBJ databases">
        <authorList>
            <person name="Lieu J.K."/>
            <person name="Tian C.Z."/>
            <person name="Hsaio W.J."/>
            <person name="Shaffer C.D."/>
            <person name="Weston-Hafer K.A."/>
            <person name="Russell D.A."/>
            <person name="Pope W.H."/>
            <person name="Jacobs-Sera D."/>
            <person name="Hendrix R.W."/>
            <person name="Hatfull G.F."/>
        </authorList>
    </citation>
    <scope>NUCLEOTIDE SEQUENCE [LARGE SCALE GENOMIC DNA]</scope>
</reference>
<evidence type="ECO:0000313" key="1">
    <source>
        <dbReference type="EMBL" id="AZS06759.1"/>
    </source>
</evidence>
<dbReference type="KEGG" id="vg:55009898"/>
<gene>
    <name evidence="1" type="primary">120</name>
    <name evidence="1" type="ORF">SEA_HIYAA_120</name>
</gene>
<dbReference type="Proteomes" id="UP000287372">
    <property type="component" value="Segment"/>
</dbReference>
<dbReference type="RefSeq" id="YP_009818555.1">
    <property type="nucleotide sequence ID" value="NC_048139.1"/>
</dbReference>
<dbReference type="EMBL" id="MK279841">
    <property type="protein sequence ID" value="AZS06759.1"/>
    <property type="molecule type" value="Genomic_DNA"/>
</dbReference>
<protein>
    <submittedName>
        <fullName evidence="1">Uncharacterized protein</fullName>
    </submittedName>
</protein>